<proteinExistence type="predicted"/>
<feature type="compositionally biased region" description="Basic and acidic residues" evidence="1">
    <location>
        <begin position="69"/>
        <end position="78"/>
    </location>
</feature>
<sequence>MTSPHRHNHPSSSRDTALTEGPVVVLKFSCPLQGDLRLSGPPPGQGAGGGARTWNEKREITNIVNKGRWPKEKEKSERTGSQANPTTNMRVSGYPTAYAEKYPSTCTILEAEKLYVPNMINTPLILRFITPGTPHNTAMDIHSLIVSSSAFTLFLPSKPTQTDEKNRNPIIKPALHQPPLHVRLEASNSTNKCQPEMDGTRRLFVIDEL</sequence>
<evidence type="ECO:0000313" key="2">
    <source>
        <dbReference type="EMBL" id="GFO38942.1"/>
    </source>
</evidence>
<evidence type="ECO:0000313" key="3">
    <source>
        <dbReference type="Proteomes" id="UP000735302"/>
    </source>
</evidence>
<gene>
    <name evidence="2" type="ORF">PoB_006544700</name>
</gene>
<organism evidence="2 3">
    <name type="scientific">Plakobranchus ocellatus</name>
    <dbReference type="NCBI Taxonomy" id="259542"/>
    <lineage>
        <taxon>Eukaryota</taxon>
        <taxon>Metazoa</taxon>
        <taxon>Spiralia</taxon>
        <taxon>Lophotrochozoa</taxon>
        <taxon>Mollusca</taxon>
        <taxon>Gastropoda</taxon>
        <taxon>Heterobranchia</taxon>
        <taxon>Euthyneura</taxon>
        <taxon>Panpulmonata</taxon>
        <taxon>Sacoglossa</taxon>
        <taxon>Placobranchoidea</taxon>
        <taxon>Plakobranchidae</taxon>
        <taxon>Plakobranchus</taxon>
    </lineage>
</organism>
<feature type="compositionally biased region" description="Polar residues" evidence="1">
    <location>
        <begin position="79"/>
        <end position="90"/>
    </location>
</feature>
<comment type="caution">
    <text evidence="2">The sequence shown here is derived from an EMBL/GenBank/DDBJ whole genome shotgun (WGS) entry which is preliminary data.</text>
</comment>
<feature type="region of interest" description="Disordered" evidence="1">
    <location>
        <begin position="37"/>
        <end position="91"/>
    </location>
</feature>
<name>A0AAV4D424_9GAST</name>
<accession>A0AAV4D424</accession>
<dbReference type="AlphaFoldDB" id="A0AAV4D424"/>
<keyword evidence="3" id="KW-1185">Reference proteome</keyword>
<protein>
    <submittedName>
        <fullName evidence="2">Uncharacterized protein</fullName>
    </submittedName>
</protein>
<feature type="region of interest" description="Disordered" evidence="1">
    <location>
        <begin position="1"/>
        <end position="20"/>
    </location>
</feature>
<dbReference type="EMBL" id="BLXT01007365">
    <property type="protein sequence ID" value="GFO38942.1"/>
    <property type="molecule type" value="Genomic_DNA"/>
</dbReference>
<dbReference type="Proteomes" id="UP000735302">
    <property type="component" value="Unassembled WGS sequence"/>
</dbReference>
<reference evidence="2 3" key="1">
    <citation type="journal article" date="2021" name="Elife">
        <title>Chloroplast acquisition without the gene transfer in kleptoplastic sea slugs, Plakobranchus ocellatus.</title>
        <authorList>
            <person name="Maeda T."/>
            <person name="Takahashi S."/>
            <person name="Yoshida T."/>
            <person name="Shimamura S."/>
            <person name="Takaki Y."/>
            <person name="Nagai Y."/>
            <person name="Toyoda A."/>
            <person name="Suzuki Y."/>
            <person name="Arimoto A."/>
            <person name="Ishii H."/>
            <person name="Satoh N."/>
            <person name="Nishiyama T."/>
            <person name="Hasebe M."/>
            <person name="Maruyama T."/>
            <person name="Minagawa J."/>
            <person name="Obokata J."/>
            <person name="Shigenobu S."/>
        </authorList>
    </citation>
    <scope>NUCLEOTIDE SEQUENCE [LARGE SCALE GENOMIC DNA]</scope>
</reference>
<evidence type="ECO:0000256" key="1">
    <source>
        <dbReference type="SAM" id="MobiDB-lite"/>
    </source>
</evidence>